<accession>A0AAE0WQB2</accession>
<comment type="caution">
    <text evidence="1">The sequence shown here is derived from an EMBL/GenBank/DDBJ whole genome shotgun (WGS) entry which is preliminary data.</text>
</comment>
<gene>
    <name evidence="1" type="ORF">LTR78_004205</name>
</gene>
<keyword evidence="2" id="KW-1185">Reference proteome</keyword>
<dbReference type="Proteomes" id="UP001274830">
    <property type="component" value="Unassembled WGS sequence"/>
</dbReference>
<evidence type="ECO:0000313" key="1">
    <source>
        <dbReference type="EMBL" id="KAK3676013.1"/>
    </source>
</evidence>
<protein>
    <submittedName>
        <fullName evidence="1">Uncharacterized protein</fullName>
    </submittedName>
</protein>
<proteinExistence type="predicted"/>
<evidence type="ECO:0000313" key="2">
    <source>
        <dbReference type="Proteomes" id="UP001274830"/>
    </source>
</evidence>
<organism evidence="1 2">
    <name type="scientific">Recurvomyces mirabilis</name>
    <dbReference type="NCBI Taxonomy" id="574656"/>
    <lineage>
        <taxon>Eukaryota</taxon>
        <taxon>Fungi</taxon>
        <taxon>Dikarya</taxon>
        <taxon>Ascomycota</taxon>
        <taxon>Pezizomycotina</taxon>
        <taxon>Dothideomycetes</taxon>
        <taxon>Dothideomycetidae</taxon>
        <taxon>Mycosphaerellales</taxon>
        <taxon>Teratosphaeriaceae</taxon>
        <taxon>Recurvomyces</taxon>
    </lineage>
</organism>
<dbReference type="EMBL" id="JAUTXT010000012">
    <property type="protein sequence ID" value="KAK3676013.1"/>
    <property type="molecule type" value="Genomic_DNA"/>
</dbReference>
<reference evidence="1" key="1">
    <citation type="submission" date="2023-07" db="EMBL/GenBank/DDBJ databases">
        <title>Black Yeasts Isolated from many extreme environments.</title>
        <authorList>
            <person name="Coleine C."/>
            <person name="Stajich J.E."/>
            <person name="Selbmann L."/>
        </authorList>
    </citation>
    <scope>NUCLEOTIDE SEQUENCE</scope>
    <source>
        <strain evidence="1">CCFEE 5485</strain>
    </source>
</reference>
<name>A0AAE0WQB2_9PEZI</name>
<dbReference type="AlphaFoldDB" id="A0AAE0WQB2"/>
<sequence>MLPRPLLEVSMAYTQKQDADQMGLSADANSAGQSQDQPHLALIMGMYNLYTTLVSMGYLHQDEAAWPPQTSRLIARDWLNHGLSQELVILPGASPPDSIGMWSQASDSGTGQLSTVPIVWEPAQQVLDGWANQLRNLTWIPDRSADQGPILALAGIEAMPSGSRGAATQPFYRQQTLLNVFHARRRIYRERGWPTEQFRRDDCRAALANFNTRLETLEKSVNAALHPSMEPYLYYPEVQAEPAGQYTAFLEDAAGDEADRGIA</sequence>